<dbReference type="PANTHER" id="PTHR47203">
    <property type="match status" value="1"/>
</dbReference>
<comment type="caution">
    <text evidence="3">The sequence shown here is derived from an EMBL/GenBank/DDBJ whole genome shotgun (WGS) entry which is preliminary data.</text>
</comment>
<gene>
    <name evidence="3" type="ORF">CCMP2556_LOCUS2581</name>
</gene>
<reference evidence="3 4" key="1">
    <citation type="submission" date="2024-02" db="EMBL/GenBank/DDBJ databases">
        <authorList>
            <person name="Chen Y."/>
            <person name="Shah S."/>
            <person name="Dougan E. K."/>
            <person name="Thang M."/>
            <person name="Chan C."/>
        </authorList>
    </citation>
    <scope>NUCLEOTIDE SEQUENCE [LARGE SCALE GENOMIC DNA]</scope>
</reference>
<dbReference type="InterPro" id="IPR003265">
    <property type="entry name" value="HhH-GPD_domain"/>
</dbReference>
<dbReference type="InterPro" id="IPR011257">
    <property type="entry name" value="DNA_glycosylase"/>
</dbReference>
<evidence type="ECO:0000313" key="3">
    <source>
        <dbReference type="EMBL" id="CAK8991738.1"/>
    </source>
</evidence>
<protein>
    <recommendedName>
        <fullName evidence="2">HhH-GPD domain-containing protein</fullName>
    </recommendedName>
</protein>
<name>A0ABP0HNE0_9DINO</name>
<dbReference type="SMART" id="SM00478">
    <property type="entry name" value="ENDO3c"/>
    <property type="match status" value="1"/>
</dbReference>
<evidence type="ECO:0000256" key="1">
    <source>
        <dbReference type="SAM" id="MobiDB-lite"/>
    </source>
</evidence>
<dbReference type="Gene3D" id="1.10.340.30">
    <property type="entry name" value="Hypothetical protein, domain 2"/>
    <property type="match status" value="1"/>
</dbReference>
<sequence length="340" mass="38236">MHFFVQQFFGLIRERSSQQLTFINCKTHQLASAGYWCVGGWMAVSRRVMKAKKAVVKRQKGGMSHGIKVSQAVVSKPAKSKRKNVTRSPFHGFGQPGAKEVRQLHRLLAKQFGERRPGKSKRQILDTVVGTILSQNTTNTNSHRAFSELKKRFPSWDAVRTARPAAVQQAIRCGGLAPKKTRWIQTMLKTLHKERGKTSMEFLRKLDKDSVHAELERFQGVGKKTSAIINLFDCNNPDMAVDTHVFRFALQLGWAPSEKQRARHNKASSQPWPAITRDTVYAHLDANFPDNLKYSMHLILTDTEGGLPVVCGARNQLHFDGRAITVDGKPLKEVVTASDL</sequence>
<proteinExistence type="predicted"/>
<dbReference type="Gene3D" id="1.10.1670.10">
    <property type="entry name" value="Helix-hairpin-Helix base-excision DNA repair enzymes (C-terminal)"/>
    <property type="match status" value="1"/>
</dbReference>
<organism evidence="3 4">
    <name type="scientific">Durusdinium trenchii</name>
    <dbReference type="NCBI Taxonomy" id="1381693"/>
    <lineage>
        <taxon>Eukaryota</taxon>
        <taxon>Sar</taxon>
        <taxon>Alveolata</taxon>
        <taxon>Dinophyceae</taxon>
        <taxon>Suessiales</taxon>
        <taxon>Symbiodiniaceae</taxon>
        <taxon>Durusdinium</taxon>
    </lineage>
</organism>
<feature type="region of interest" description="Disordered" evidence="1">
    <location>
        <begin position="72"/>
        <end position="96"/>
    </location>
</feature>
<dbReference type="SUPFAM" id="SSF48150">
    <property type="entry name" value="DNA-glycosylase"/>
    <property type="match status" value="1"/>
</dbReference>
<dbReference type="InterPro" id="IPR023170">
    <property type="entry name" value="HhH_base_excis_C"/>
</dbReference>
<dbReference type="EMBL" id="CAXAMN010000991">
    <property type="protein sequence ID" value="CAK8991738.1"/>
    <property type="molecule type" value="Genomic_DNA"/>
</dbReference>
<dbReference type="PANTHER" id="PTHR47203:SF1">
    <property type="entry name" value="HYPOTHETICAL BASE EXCISION DNA REPAIR PROTEIN (EUROFUNG)"/>
    <property type="match status" value="1"/>
</dbReference>
<evidence type="ECO:0000259" key="2">
    <source>
        <dbReference type="SMART" id="SM00478"/>
    </source>
</evidence>
<keyword evidence="4" id="KW-1185">Reference proteome</keyword>
<dbReference type="CDD" id="cd00056">
    <property type="entry name" value="ENDO3c"/>
    <property type="match status" value="1"/>
</dbReference>
<accession>A0ABP0HNE0</accession>
<evidence type="ECO:0000313" key="4">
    <source>
        <dbReference type="Proteomes" id="UP001642484"/>
    </source>
</evidence>
<feature type="domain" description="HhH-GPD" evidence="2">
    <location>
        <begin position="133"/>
        <end position="303"/>
    </location>
</feature>
<dbReference type="Proteomes" id="UP001642484">
    <property type="component" value="Unassembled WGS sequence"/>
</dbReference>
<dbReference type="Pfam" id="PF00730">
    <property type="entry name" value="HhH-GPD"/>
    <property type="match status" value="1"/>
</dbReference>